<dbReference type="EMBL" id="GL870883">
    <property type="protein sequence ID" value="EIJ87388.1"/>
    <property type="molecule type" value="Genomic_DNA"/>
</dbReference>
<dbReference type="OrthoDB" id="2195859at2759"/>
<keyword evidence="1" id="KW-0472">Membrane</keyword>
<organism evidence="2 3">
    <name type="scientific">Nematocida parisii (strain ERTm3)</name>
    <name type="common">Nematode killer fungus</name>
    <dbReference type="NCBI Taxonomy" id="935791"/>
    <lineage>
        <taxon>Eukaryota</taxon>
        <taxon>Fungi</taxon>
        <taxon>Fungi incertae sedis</taxon>
        <taxon>Microsporidia</taxon>
        <taxon>Nematocida</taxon>
    </lineage>
</organism>
<dbReference type="AlphaFoldDB" id="I3EDU1"/>
<evidence type="ECO:0000313" key="2">
    <source>
        <dbReference type="EMBL" id="EIJ87388.1"/>
    </source>
</evidence>
<accession>I3EDU1</accession>
<dbReference type="Proteomes" id="UP000002872">
    <property type="component" value="Unassembled WGS sequence"/>
</dbReference>
<keyword evidence="1" id="KW-1133">Transmembrane helix</keyword>
<sequence length="404" mass="45339">MQTQTQTARPKTLKKSIYSGLGGAAVVALVAYVACTIYFKFFAVDSASMGTLFYSWRTGGADDAALKEKMDKFNAIKGQEQMKKLLESYVNDSYPIHLPRLMANHLTFAYPNMDLFLGLRKSFVDAEKKIINEEEDAKNISKYNKLVTPVMFYSTKFWEETANHVEDTFNSYYNSLSSGVQKKILMDATVKMIDLVVDLFEDDGFKYTGITPSKKAVSALSDLIYTVIESNHVGDTGFAEHIEDNKDAKRFLKKQGLDGIKDKKEFSNQLANRFFTEITSGVLYPYFSYGYSTVLNTIVYLCLDLKGLEYNETLELEVDEDIRPLAEAQKRAEAKITAIGSAIAYGMGTNLSEKVGINAVKNSTNIIVFSLFTSRTVDPSEADSRNLNKILEHLKDKKNIIDAI</sequence>
<evidence type="ECO:0000313" key="3">
    <source>
        <dbReference type="Proteomes" id="UP000002872"/>
    </source>
</evidence>
<gene>
    <name evidence="2" type="ORF">NEQG_02511</name>
</gene>
<evidence type="ECO:0000256" key="1">
    <source>
        <dbReference type="SAM" id="Phobius"/>
    </source>
</evidence>
<keyword evidence="1" id="KW-0812">Transmembrane</keyword>
<name>I3EDU1_NEMP3</name>
<dbReference type="HOGENOM" id="CLU_676329_0_0_1"/>
<protein>
    <submittedName>
        <fullName evidence="2">Uncharacterized protein</fullName>
    </submittedName>
</protein>
<dbReference type="VEuPathDB" id="MicrosporidiaDB:NEQG_02511"/>
<keyword evidence="3" id="KW-1185">Reference proteome</keyword>
<dbReference type="OMA" id="NHLTFAY"/>
<proteinExistence type="predicted"/>
<feature type="transmembrane region" description="Helical" evidence="1">
    <location>
        <begin position="21"/>
        <end position="39"/>
    </location>
</feature>
<dbReference type="InParanoid" id="I3EDU1"/>
<reference evidence="2" key="1">
    <citation type="submission" date="2011-01" db="EMBL/GenBank/DDBJ databases">
        <title>The Genome Sequence of Nematocida parisii strain ERTm3.</title>
        <authorList>
            <consortium name="The Broad Institute Genome Sequencing Platform"/>
            <consortium name="The Broad Institute Genome Sequencing Center for Infectious Disease"/>
            <person name="Cuomo C."/>
            <person name="Troemel E."/>
            <person name="Young S.K."/>
            <person name="Zeng Q."/>
            <person name="Gargeya S."/>
            <person name="Fitzgerald M."/>
            <person name="Haas B."/>
            <person name="Abouelleil A."/>
            <person name="Alvarado L."/>
            <person name="Arachchi H.M."/>
            <person name="Berlin A."/>
            <person name="Chapman S.B."/>
            <person name="Gearin G."/>
            <person name="Goldberg J."/>
            <person name="Griggs A."/>
            <person name="Gujja S."/>
            <person name="Hansen M."/>
            <person name="Heiman D."/>
            <person name="Howarth C."/>
            <person name="Larimer J."/>
            <person name="Lui A."/>
            <person name="MacDonald P.J.P."/>
            <person name="McCowen C."/>
            <person name="Montmayeur A."/>
            <person name="Murphy C."/>
            <person name="Neiman D."/>
            <person name="Pearson M."/>
            <person name="Priest M."/>
            <person name="Roberts A."/>
            <person name="Saif S."/>
            <person name="Shea T."/>
            <person name="Sisk P."/>
            <person name="Stolte C."/>
            <person name="Sykes S."/>
            <person name="Wortman J."/>
            <person name="Nusbaum C."/>
            <person name="Birren B."/>
        </authorList>
    </citation>
    <scope>NUCLEOTIDE SEQUENCE</scope>
    <source>
        <strain evidence="2">ERTm3</strain>
    </source>
</reference>